<evidence type="ECO:0000313" key="4">
    <source>
        <dbReference type="Proteomes" id="UP000241890"/>
    </source>
</evidence>
<evidence type="ECO:0000313" key="3">
    <source>
        <dbReference type="EMBL" id="GBG26160.1"/>
    </source>
</evidence>
<sequence>MSDDEYVYSDDEGDYQYSDGGEEEEGGGGQSDYAIEVENAFYEADDKRRNDPGAALELFKKVVQLEKDNRPDEVKWRFKSLEHMVVLHYRLGQGDAMLQVYQELLGCLDKVTRNECNDTINHVLDTVSAGAGPQGAQVSLARMYEITLDVLRSSQNERLWFNTNLKLGKMLLDRGDYGALERTVGLLHDSLKSGQSKEDQNRDAYLLEVYALEIAMYDATRQNAKLKEIWHKTNSLSAAIQDPRIFGGLHEAGGKMSMEEEAWSKAYDEFFQSFRNYQEAGNPRAKQCLKYVVLANMIALKDINPFDSREAKVYKDDPEIQAMVELRAAYESSDVKQFERLLKDEKLGITSDPFIMRYVNDLLHNIRSEVLKKLVRPYKRVRLDFLAREINVPALEVEGILVQLILDNRINARIDQRLGVLEKFTPVLGPSSSGSSGAKAANAPGDAGGSVVLGAEMEESSTRVAMDRKFISLKAWASSLSKISSN</sequence>
<evidence type="ECO:0000259" key="2">
    <source>
        <dbReference type="PROSITE" id="PS50250"/>
    </source>
</evidence>
<feature type="compositionally biased region" description="Acidic residues" evidence="1">
    <location>
        <begin position="1"/>
        <end position="26"/>
    </location>
</feature>
<dbReference type="PANTHER" id="PTHR10678">
    <property type="entry name" value="26S PROTEASOME NON-ATPASE REGULATORY SUBUNIT 11/COP9 SIGNALOSOME COMPLEX SUBUNIT 2"/>
    <property type="match status" value="1"/>
</dbReference>
<dbReference type="Pfam" id="PF01399">
    <property type="entry name" value="PCI"/>
    <property type="match status" value="1"/>
</dbReference>
<dbReference type="EMBL" id="BEYU01000019">
    <property type="protein sequence ID" value="GBG26160.1"/>
    <property type="molecule type" value="Genomic_DNA"/>
</dbReference>
<protein>
    <submittedName>
        <fullName evidence="3">COP9 signalosome complex subunit 2</fullName>
    </submittedName>
</protein>
<organism evidence="3 4">
    <name type="scientific">Hondaea fermentalgiana</name>
    <dbReference type="NCBI Taxonomy" id="2315210"/>
    <lineage>
        <taxon>Eukaryota</taxon>
        <taxon>Sar</taxon>
        <taxon>Stramenopiles</taxon>
        <taxon>Bigyra</taxon>
        <taxon>Labyrinthulomycetes</taxon>
        <taxon>Thraustochytrida</taxon>
        <taxon>Thraustochytriidae</taxon>
        <taxon>Hondaea</taxon>
    </lineage>
</organism>
<dbReference type="SMART" id="SM00088">
    <property type="entry name" value="PINT"/>
    <property type="match status" value="1"/>
</dbReference>
<dbReference type="InterPro" id="IPR050871">
    <property type="entry name" value="26S_Proteasome/COP9_Components"/>
</dbReference>
<dbReference type="InterPro" id="IPR036390">
    <property type="entry name" value="WH_DNA-bd_sf"/>
</dbReference>
<dbReference type="InParanoid" id="A0A2R5G5A6"/>
<comment type="caution">
    <text evidence="3">The sequence shown here is derived from an EMBL/GenBank/DDBJ whole genome shotgun (WGS) entry which is preliminary data.</text>
</comment>
<dbReference type="PROSITE" id="PS50250">
    <property type="entry name" value="PCI"/>
    <property type="match status" value="1"/>
</dbReference>
<feature type="domain" description="PCI" evidence="2">
    <location>
        <begin position="259"/>
        <end position="428"/>
    </location>
</feature>
<dbReference type="Gene3D" id="1.25.40.570">
    <property type="match status" value="1"/>
</dbReference>
<dbReference type="InterPro" id="IPR000717">
    <property type="entry name" value="PCI_dom"/>
</dbReference>
<gene>
    <name evidence="3" type="ORF">FCC1311_023802</name>
</gene>
<dbReference type="OrthoDB" id="194139at2759"/>
<dbReference type="Proteomes" id="UP000241890">
    <property type="component" value="Unassembled WGS sequence"/>
</dbReference>
<dbReference type="SUPFAM" id="SSF46785">
    <property type="entry name" value="Winged helix' DNA-binding domain"/>
    <property type="match status" value="1"/>
</dbReference>
<name>A0A2R5G5A6_9STRA</name>
<keyword evidence="4" id="KW-1185">Reference proteome</keyword>
<dbReference type="SMART" id="SM00753">
    <property type="entry name" value="PAM"/>
    <property type="match status" value="1"/>
</dbReference>
<dbReference type="AlphaFoldDB" id="A0A2R5G5A6"/>
<evidence type="ECO:0000256" key="1">
    <source>
        <dbReference type="SAM" id="MobiDB-lite"/>
    </source>
</evidence>
<feature type="region of interest" description="Disordered" evidence="1">
    <location>
        <begin position="1"/>
        <end position="31"/>
    </location>
</feature>
<accession>A0A2R5G5A6</accession>
<reference evidence="3 4" key="1">
    <citation type="submission" date="2017-12" db="EMBL/GenBank/DDBJ databases">
        <title>Sequencing, de novo assembly and annotation of complete genome of a new Thraustochytrid species, strain FCC1311.</title>
        <authorList>
            <person name="Sedici K."/>
            <person name="Godart F."/>
            <person name="Aiese Cigliano R."/>
            <person name="Sanseverino W."/>
            <person name="Barakat M."/>
            <person name="Ortet P."/>
            <person name="Marechal E."/>
            <person name="Cagnac O."/>
            <person name="Amato A."/>
        </authorList>
    </citation>
    <scope>NUCLEOTIDE SEQUENCE [LARGE SCALE GENOMIC DNA]</scope>
</reference>
<proteinExistence type="predicted"/>